<evidence type="ECO:0000313" key="2">
    <source>
        <dbReference type="Proteomes" id="UP001234989"/>
    </source>
</evidence>
<dbReference type="Proteomes" id="UP001234989">
    <property type="component" value="Chromosome 3"/>
</dbReference>
<proteinExistence type="predicted"/>
<dbReference type="AlphaFoldDB" id="A0AAF0Q7Y8"/>
<gene>
    <name evidence="1" type="ORF">MTR67_012074</name>
</gene>
<protein>
    <recommendedName>
        <fullName evidence="3">Gag-pol polyprotein</fullName>
    </recommendedName>
</protein>
<evidence type="ECO:0008006" key="3">
    <source>
        <dbReference type="Google" id="ProtNLM"/>
    </source>
</evidence>
<name>A0AAF0Q7Y8_SOLVR</name>
<organism evidence="1 2">
    <name type="scientific">Solanum verrucosum</name>
    <dbReference type="NCBI Taxonomy" id="315347"/>
    <lineage>
        <taxon>Eukaryota</taxon>
        <taxon>Viridiplantae</taxon>
        <taxon>Streptophyta</taxon>
        <taxon>Embryophyta</taxon>
        <taxon>Tracheophyta</taxon>
        <taxon>Spermatophyta</taxon>
        <taxon>Magnoliopsida</taxon>
        <taxon>eudicotyledons</taxon>
        <taxon>Gunneridae</taxon>
        <taxon>Pentapetalae</taxon>
        <taxon>asterids</taxon>
        <taxon>lamiids</taxon>
        <taxon>Solanales</taxon>
        <taxon>Solanaceae</taxon>
        <taxon>Solanoideae</taxon>
        <taxon>Solaneae</taxon>
        <taxon>Solanum</taxon>
    </lineage>
</organism>
<evidence type="ECO:0000313" key="1">
    <source>
        <dbReference type="EMBL" id="WMV18689.1"/>
    </source>
</evidence>
<accession>A0AAF0Q7Y8</accession>
<sequence length="92" mass="10388">GYGHSKGICRKEWERECGIRSSFSSGRPFDRARSCGSVNPNVGTTTTRVRDSTRMNPLEFYGSEVEEDPQEFIDEVYKGLMIMGVTSVKMQN</sequence>
<reference evidence="1" key="1">
    <citation type="submission" date="2023-08" db="EMBL/GenBank/DDBJ databases">
        <title>A de novo genome assembly of Solanum verrucosum Schlechtendal, a Mexican diploid species geographically isolated from the other diploid A-genome species in potato relatives.</title>
        <authorList>
            <person name="Hosaka K."/>
        </authorList>
    </citation>
    <scope>NUCLEOTIDE SEQUENCE</scope>
    <source>
        <tissue evidence="1">Young leaves</tissue>
    </source>
</reference>
<keyword evidence="2" id="KW-1185">Reference proteome</keyword>
<dbReference type="EMBL" id="CP133614">
    <property type="protein sequence ID" value="WMV18689.1"/>
    <property type="molecule type" value="Genomic_DNA"/>
</dbReference>
<feature type="non-terminal residue" evidence="1">
    <location>
        <position position="1"/>
    </location>
</feature>